<dbReference type="PANTHER" id="PTHR33121">
    <property type="entry name" value="CYCLIC DI-GMP PHOSPHODIESTERASE PDEF"/>
    <property type="match status" value="1"/>
</dbReference>
<dbReference type="EMBL" id="PISE01000046">
    <property type="protein sequence ID" value="PKG22189.1"/>
    <property type="molecule type" value="Genomic_DNA"/>
</dbReference>
<dbReference type="Gene3D" id="1.20.5.170">
    <property type="match status" value="1"/>
</dbReference>
<dbReference type="InterPro" id="IPR050706">
    <property type="entry name" value="Cyclic-di-GMP_PDE-like"/>
</dbReference>
<dbReference type="Pfam" id="PF10388">
    <property type="entry name" value="YkuI_C"/>
    <property type="match status" value="1"/>
</dbReference>
<gene>
    <name evidence="2" type="ORF">CWS01_18785</name>
</gene>
<name>A0A2N0YY52_9BACI</name>
<reference evidence="2 3" key="1">
    <citation type="journal article" date="2003" name="Int. J. Syst. Evol. Microbiol.">
        <title>Bacillus nealsonii sp. nov., isolated from a spacecraft-assembly facility, whose spores are gamma-radiation resistant.</title>
        <authorList>
            <person name="Venkateswaran K."/>
            <person name="Kempf M."/>
            <person name="Chen F."/>
            <person name="Satomi M."/>
            <person name="Nicholson W."/>
            <person name="Kern R."/>
        </authorList>
    </citation>
    <scope>NUCLEOTIDE SEQUENCE [LARGE SCALE GENOMIC DNA]</scope>
    <source>
        <strain evidence="2 3">FO-92</strain>
    </source>
</reference>
<accession>A0A2N0YY52</accession>
<organism evidence="2 3">
    <name type="scientific">Niallia nealsonii</name>
    <dbReference type="NCBI Taxonomy" id="115979"/>
    <lineage>
        <taxon>Bacteria</taxon>
        <taxon>Bacillati</taxon>
        <taxon>Bacillota</taxon>
        <taxon>Bacilli</taxon>
        <taxon>Bacillales</taxon>
        <taxon>Bacillaceae</taxon>
        <taxon>Niallia</taxon>
    </lineage>
</organism>
<evidence type="ECO:0000259" key="1">
    <source>
        <dbReference type="PROSITE" id="PS50883"/>
    </source>
</evidence>
<dbReference type="Gene3D" id="3.30.450.20">
    <property type="entry name" value="PAS domain"/>
    <property type="match status" value="1"/>
</dbReference>
<dbReference type="SUPFAM" id="SSF103190">
    <property type="entry name" value="Sensory domain-like"/>
    <property type="match status" value="1"/>
</dbReference>
<proteinExistence type="predicted"/>
<dbReference type="Pfam" id="PF00563">
    <property type="entry name" value="EAL"/>
    <property type="match status" value="1"/>
</dbReference>
<dbReference type="InterPro" id="IPR035919">
    <property type="entry name" value="EAL_sf"/>
</dbReference>
<dbReference type="SMART" id="SM00052">
    <property type="entry name" value="EAL"/>
    <property type="match status" value="1"/>
</dbReference>
<dbReference type="PROSITE" id="PS50883">
    <property type="entry name" value="EAL"/>
    <property type="match status" value="1"/>
</dbReference>
<dbReference type="CDD" id="cd01948">
    <property type="entry name" value="EAL"/>
    <property type="match status" value="1"/>
</dbReference>
<dbReference type="SUPFAM" id="SSF141868">
    <property type="entry name" value="EAL domain-like"/>
    <property type="match status" value="1"/>
</dbReference>
<dbReference type="RefSeq" id="WP_101178740.1">
    <property type="nucleotide sequence ID" value="NZ_PISE01000046.1"/>
</dbReference>
<evidence type="ECO:0000313" key="2">
    <source>
        <dbReference type="EMBL" id="PKG22189.1"/>
    </source>
</evidence>
<protein>
    <submittedName>
        <fullName evidence="2">Diguanylate phosphodiesterase</fullName>
    </submittedName>
</protein>
<dbReference type="GO" id="GO:0071111">
    <property type="term" value="F:cyclic-guanylate-specific phosphodiesterase activity"/>
    <property type="evidence" value="ECO:0007669"/>
    <property type="project" value="InterPro"/>
</dbReference>
<dbReference type="Proteomes" id="UP000233375">
    <property type="component" value="Unassembled WGS sequence"/>
</dbReference>
<dbReference type="OrthoDB" id="1673646at2"/>
<dbReference type="PANTHER" id="PTHR33121:SF82">
    <property type="entry name" value="SIGNAL TRANSDUCTION PROTEIN CONTAINING A EAL DOMAIN"/>
    <property type="match status" value="1"/>
</dbReference>
<dbReference type="InterPro" id="IPR029151">
    <property type="entry name" value="Sensor-like_sf"/>
</dbReference>
<comment type="caution">
    <text evidence="2">The sequence shown here is derived from an EMBL/GenBank/DDBJ whole genome shotgun (WGS) entry which is preliminary data.</text>
</comment>
<evidence type="ECO:0000313" key="3">
    <source>
        <dbReference type="Proteomes" id="UP000233375"/>
    </source>
</evidence>
<keyword evidence="3" id="KW-1185">Reference proteome</keyword>
<feature type="domain" description="EAL" evidence="1">
    <location>
        <begin position="1"/>
        <end position="249"/>
    </location>
</feature>
<dbReference type="AlphaFoldDB" id="A0A2N0YY52"/>
<dbReference type="InterPro" id="IPR001633">
    <property type="entry name" value="EAL_dom"/>
</dbReference>
<sequence length="405" mass="47767">MDALDILTDLDNVIPFFQAIFSADEHTVIGYEILGRYQINGSFESLGPFFMDEEIPEEYKQEVDNVVLTKALDKALELDKDVMLFINRDAGLLMQDDGESFLQMLLSYEEKGMALSRIVLEISERNYKGQSDHLDHLLVYYRTYGIKIAIDKMGNDSGYLDRIGELAPDIFKIDLSALRSTSTSHTYQNVLYSLSMLARKIGATLLFENIEMVYQLQFAWKNGGRFYQGYYLHYPEEQFVDRKLQKETLRKEFHEFISYEKKKLSVIFEFTENLQTNIQELLARHKKYNDYEELLKYLSDDLSHVAFRMYVCDEDGFQKSDNIFKENSHWVLQPEYKDKNWSWRPYFLENIIKMRNEKKGILSDLYSDIETGETVRTYSFPLNNQDYLFIDLSYNFLDQMGVLIN</sequence>
<dbReference type="Gene3D" id="3.20.20.450">
    <property type="entry name" value="EAL domain"/>
    <property type="match status" value="1"/>
</dbReference>
<dbReference type="InterPro" id="IPR018842">
    <property type="entry name" value="YkuI_C"/>
</dbReference>